<dbReference type="EMBL" id="CP093345">
    <property type="protein sequence ID" value="WOG92052.1"/>
    <property type="molecule type" value="Genomic_DNA"/>
</dbReference>
<organism evidence="2 3">
    <name type="scientific">Daucus carota subsp. sativus</name>
    <name type="common">Carrot</name>
    <dbReference type="NCBI Taxonomy" id="79200"/>
    <lineage>
        <taxon>Eukaryota</taxon>
        <taxon>Viridiplantae</taxon>
        <taxon>Streptophyta</taxon>
        <taxon>Embryophyta</taxon>
        <taxon>Tracheophyta</taxon>
        <taxon>Spermatophyta</taxon>
        <taxon>Magnoliopsida</taxon>
        <taxon>eudicotyledons</taxon>
        <taxon>Gunneridae</taxon>
        <taxon>Pentapetalae</taxon>
        <taxon>asterids</taxon>
        <taxon>campanulids</taxon>
        <taxon>Apiales</taxon>
        <taxon>Apiaceae</taxon>
        <taxon>Apioideae</taxon>
        <taxon>Scandiceae</taxon>
        <taxon>Daucinae</taxon>
        <taxon>Daucus</taxon>
        <taxon>Daucus sect. Daucus</taxon>
    </lineage>
</organism>
<dbReference type="Pfam" id="PF24917">
    <property type="entry name" value="BLTP3A_B"/>
    <property type="match status" value="1"/>
</dbReference>
<dbReference type="AlphaFoldDB" id="A0AAF0WLZ2"/>
<evidence type="ECO:0008006" key="4">
    <source>
        <dbReference type="Google" id="ProtNLM"/>
    </source>
</evidence>
<evidence type="ECO:0000313" key="3">
    <source>
        <dbReference type="Proteomes" id="UP000077755"/>
    </source>
</evidence>
<gene>
    <name evidence="2" type="ORF">DCAR_0311309</name>
</gene>
<dbReference type="PANTHER" id="PTHR22774:SF11">
    <property type="entry name" value="CHOREIN N-TERMINAL DOMAIN-CONTAINING PROTEIN"/>
    <property type="match status" value="1"/>
</dbReference>
<dbReference type="Proteomes" id="UP000077755">
    <property type="component" value="Chromosome 3"/>
</dbReference>
<evidence type="ECO:0000256" key="1">
    <source>
        <dbReference type="SAM" id="MobiDB-lite"/>
    </source>
</evidence>
<feature type="compositionally biased region" description="Low complexity" evidence="1">
    <location>
        <begin position="99"/>
        <end position="112"/>
    </location>
</feature>
<reference evidence="2" key="2">
    <citation type="submission" date="2022-03" db="EMBL/GenBank/DDBJ databases">
        <title>Draft title - Genomic analysis of global carrot germplasm unveils the trajectory of domestication and the origin of high carotenoid orange carrot.</title>
        <authorList>
            <person name="Iorizzo M."/>
            <person name="Ellison S."/>
            <person name="Senalik D."/>
            <person name="Macko-Podgorni A."/>
            <person name="Grzebelus D."/>
            <person name="Bostan H."/>
            <person name="Rolling W."/>
            <person name="Curaba J."/>
            <person name="Simon P."/>
        </authorList>
    </citation>
    <scope>NUCLEOTIDE SEQUENCE</scope>
    <source>
        <tissue evidence="2">Leaf</tissue>
    </source>
</reference>
<keyword evidence="3" id="KW-1185">Reference proteome</keyword>
<dbReference type="InterPro" id="IPR026728">
    <property type="entry name" value="BLTP3A/B"/>
</dbReference>
<evidence type="ECO:0000313" key="2">
    <source>
        <dbReference type="EMBL" id="WOG92052.1"/>
    </source>
</evidence>
<dbReference type="KEGG" id="dcr:108214214"/>
<name>A0AAF0WLZ2_DAUCS</name>
<sequence length="1204" mass="131625">MESILARALEYTLGYWLKSFTRDQFKLQGRTVQLSNLDINGDALHASLGLPPALSVITAKVGKLQITLPSMSYVQVEPIVVQIDRLDLVLEENDDPDASRSTSSSQASASPAKGTGYGFADKIADGMTIEVGTVNLLLETHGGARHKGRATWASPIASITMRNLSLYTTNESWQVVNLKEARDFSADKKFIYLFKKLEWEYLSIDLLPHPDMFMDAQFANSQEGFCGKDDDGAKRSFFGGERFIEGISGEAYITIQRTELNSALGLEVQLHISEAVCPALSEPGLRALLRFLTGFYVCLNRGDIHTNVQQHSAEAAGRSLVSLVVDHIFLRIKDAEFQLELLMQSLSFSRASVSDGENAKYLTHVTIGGLFLRDTFSHPPCTLVQPPMQNTANDSLHIPDFAKNFCPPIYPLGDHGLKLNEGVPLINLCSLQFKPSPAPPSFASQTVIDCQPLMIYLQEESCLRICSFVADGIVTNPSTTLPDYSVNSLTLNVKELDVTVPLKMENQNHHTHGENNTFQNSFNGARLRIEALFFSESPSLKLELLKLEKDPACFCLWEDQPVDSSQKKWTAGASLLSLSLESCNNSVGVQCSNGASNLWSCVELKGACIEVAMATADGSPLIDIPPPGGIVRIGVSCQQYLSNTSIEQLFFVLDLYAYVGNVSDKMALVGKSNHLKVKRNESFSGNLFEKAPGDTAVSLVLKDLHLRFLESLSSDTIGMPLVQFVGENLSVRVGHRTLGGAIAISTNLIWETVEVECADIEKNTGYENGMVLPSVENGHMGDDGYHQLRAVFWVQNGDNPFLDVTMVHVIPYNAEDMECHSLNVSACIAGVRLGGGMNFTEALLHKFGILGPDGGPGEGLSRGLEHLSAGPLSKLFKASPLIGNEFQDGQNESPGGEDSTILHLGSPDDVDVSIEFKNWLFALEGAEEMAERWWFSDSKDSSRAQRCWHTTFRSLQVKAKSSQRHLLNSNAIPHEKKKHPIEYITIIAEGVKTLKPQPWKHVQQNGEPAKGLKQISESYGGINFEFDMVICEHDIDDDATAKWVVQNVKFSVKQPFEVVVTKDELQNLTLLCKSEVDSMGRISVGILRVLKLEGSVGQAAIAQLSNLGSEGFDNIFGAYNSNGGKTKGSAVVSPSSKVANGSWNPGLESAVASLEAAVLDSQATCAVLTTEMGDSETSMEHLDHIKQLSDRLESMQKLLAQLRP</sequence>
<proteinExistence type="predicted"/>
<reference evidence="2" key="1">
    <citation type="journal article" date="2016" name="Nat. Genet.">
        <title>A high-quality carrot genome assembly provides new insights into carotenoid accumulation and asterid genome evolution.</title>
        <authorList>
            <person name="Iorizzo M."/>
            <person name="Ellison S."/>
            <person name="Senalik D."/>
            <person name="Zeng P."/>
            <person name="Satapoomin P."/>
            <person name="Huang J."/>
            <person name="Bowman M."/>
            <person name="Iovene M."/>
            <person name="Sanseverino W."/>
            <person name="Cavagnaro P."/>
            <person name="Yildiz M."/>
            <person name="Macko-Podgorni A."/>
            <person name="Moranska E."/>
            <person name="Grzebelus E."/>
            <person name="Grzebelus D."/>
            <person name="Ashrafi H."/>
            <person name="Zheng Z."/>
            <person name="Cheng S."/>
            <person name="Spooner D."/>
            <person name="Van Deynze A."/>
            <person name="Simon P."/>
        </authorList>
    </citation>
    <scope>NUCLEOTIDE SEQUENCE</scope>
    <source>
        <tissue evidence="2">Leaf</tissue>
    </source>
</reference>
<accession>A0AAF0WLZ2</accession>
<protein>
    <recommendedName>
        <fullName evidence="4">Chorein N-terminal domain-containing protein</fullName>
    </recommendedName>
</protein>
<dbReference type="PANTHER" id="PTHR22774">
    <property type="entry name" value="CHOREIN N-TERMINAL DOMAIN-CONTAINING PROTEIN"/>
    <property type="match status" value="1"/>
</dbReference>
<feature type="region of interest" description="Disordered" evidence="1">
    <location>
        <begin position="94"/>
        <end position="113"/>
    </location>
</feature>